<organism evidence="1 2">
    <name type="scientific">Lepraria neglecta</name>
    <dbReference type="NCBI Taxonomy" id="209136"/>
    <lineage>
        <taxon>Eukaryota</taxon>
        <taxon>Fungi</taxon>
        <taxon>Dikarya</taxon>
        <taxon>Ascomycota</taxon>
        <taxon>Pezizomycotina</taxon>
        <taxon>Lecanoromycetes</taxon>
        <taxon>OSLEUM clade</taxon>
        <taxon>Lecanoromycetidae</taxon>
        <taxon>Lecanorales</taxon>
        <taxon>Lecanorineae</taxon>
        <taxon>Stereocaulaceae</taxon>
        <taxon>Lepraria</taxon>
    </lineage>
</organism>
<gene>
    <name evidence="1" type="ORF">OEA41_002322</name>
</gene>
<accession>A0AAD9ZCD0</accession>
<dbReference type="EMBL" id="JASNWA010000006">
    <property type="protein sequence ID" value="KAK3175076.1"/>
    <property type="molecule type" value="Genomic_DNA"/>
</dbReference>
<proteinExistence type="predicted"/>
<name>A0AAD9ZCD0_9LECA</name>
<reference evidence="1" key="1">
    <citation type="submission" date="2022-11" db="EMBL/GenBank/DDBJ databases">
        <title>Chromosomal genome sequence assembly and mating type (MAT) locus characterization of the leprose asexual lichenized fungus Lepraria neglecta (Nyl.) Erichsen.</title>
        <authorList>
            <person name="Allen J.L."/>
            <person name="Pfeffer B."/>
        </authorList>
    </citation>
    <scope>NUCLEOTIDE SEQUENCE</scope>
    <source>
        <strain evidence="1">Allen 5258</strain>
    </source>
</reference>
<keyword evidence="2" id="KW-1185">Reference proteome</keyword>
<evidence type="ECO:0000313" key="2">
    <source>
        <dbReference type="Proteomes" id="UP001276659"/>
    </source>
</evidence>
<protein>
    <submittedName>
        <fullName evidence="1">Uncharacterized protein</fullName>
    </submittedName>
</protein>
<comment type="caution">
    <text evidence="1">The sequence shown here is derived from an EMBL/GenBank/DDBJ whole genome shotgun (WGS) entry which is preliminary data.</text>
</comment>
<dbReference type="AlphaFoldDB" id="A0AAD9ZCD0"/>
<evidence type="ECO:0000313" key="1">
    <source>
        <dbReference type="EMBL" id="KAK3175076.1"/>
    </source>
</evidence>
<dbReference type="Proteomes" id="UP001276659">
    <property type="component" value="Unassembled WGS sequence"/>
</dbReference>
<sequence>MLRLDTSPKGEDVVDNRVGTRTITAAHSSVSNFLSSRSFQIGSERPTRFTKSHVNAVMAEICLVYLHHFLENEDWTDENRKKRPLIWLGARFWHIFYGESFVEPQEEIETTRLNTQILALLTSREKLLKWITLSDGQEDAFEFKVRRSEDHMVSPLYFGALLGLPEIVNVDANERGHQGIYGYGTPPAAACVLGKETIVKALIDRDADPQLAGPEG</sequence>